<dbReference type="AlphaFoldDB" id="B3PFX5"/>
<organism evidence="1 2">
    <name type="scientific">Cellvibrio japonicus (strain Ueda107)</name>
    <name type="common">Pseudomonas fluorescens subsp. cellulosa</name>
    <dbReference type="NCBI Taxonomy" id="498211"/>
    <lineage>
        <taxon>Bacteria</taxon>
        <taxon>Pseudomonadati</taxon>
        <taxon>Pseudomonadota</taxon>
        <taxon>Gammaproteobacteria</taxon>
        <taxon>Cellvibrionales</taxon>
        <taxon>Cellvibrionaceae</taxon>
        <taxon>Cellvibrio</taxon>
    </lineage>
</organism>
<dbReference type="STRING" id="498211.CJA_1840"/>
<accession>B3PFX5</accession>
<evidence type="ECO:0000313" key="1">
    <source>
        <dbReference type="EMBL" id="ACE84626.1"/>
    </source>
</evidence>
<name>B3PFX5_CELJU</name>
<dbReference type="OrthoDB" id="7064110at2"/>
<reference evidence="1 2" key="1">
    <citation type="journal article" date="2008" name="J. Bacteriol.">
        <title>Insights into plant cell wall degradation from the genome sequence of the soil bacterium Cellvibrio japonicus.</title>
        <authorList>
            <person name="Deboy R.T."/>
            <person name="Mongodin E.F."/>
            <person name="Fouts D.E."/>
            <person name="Tailford L.E."/>
            <person name="Khouri H."/>
            <person name="Emerson J.B."/>
            <person name="Mohamoud Y."/>
            <person name="Watkins K."/>
            <person name="Henrissat B."/>
            <person name="Gilbert H.J."/>
            <person name="Nelson K.E."/>
        </authorList>
    </citation>
    <scope>NUCLEOTIDE SEQUENCE [LARGE SCALE GENOMIC DNA]</scope>
    <source>
        <strain evidence="1 2">Ueda107</strain>
    </source>
</reference>
<dbReference type="EMBL" id="CP000934">
    <property type="protein sequence ID" value="ACE84626.1"/>
    <property type="molecule type" value="Genomic_DNA"/>
</dbReference>
<dbReference type="RefSeq" id="WP_012487458.1">
    <property type="nucleotide sequence ID" value="NC_010995.1"/>
</dbReference>
<dbReference type="eggNOG" id="ENOG5031TBC">
    <property type="taxonomic scope" value="Bacteria"/>
</dbReference>
<gene>
    <name evidence="1" type="ordered locus">CJA_1840</name>
</gene>
<proteinExistence type="predicted"/>
<sequence length="124" mass="13977">MKPLLRHRHFALVALALWLIASWSGVQGHFCFDGSEPPIAFHIDVMDGHLFDEPGEADQDVDIQKPQSLSAKPFQWDVFAPLMAVVFIILLQQQQVTSVLPVRNLRFHPPLRLRPPLRAPPATA</sequence>
<dbReference type="HOGENOM" id="CLU_142730_0_0_6"/>
<dbReference type="KEGG" id="cja:CJA_1840"/>
<keyword evidence="2" id="KW-1185">Reference proteome</keyword>
<protein>
    <submittedName>
        <fullName evidence="1">Uncharacterized protein</fullName>
    </submittedName>
</protein>
<dbReference type="Proteomes" id="UP000001036">
    <property type="component" value="Chromosome"/>
</dbReference>
<evidence type="ECO:0000313" key="2">
    <source>
        <dbReference type="Proteomes" id="UP000001036"/>
    </source>
</evidence>